<dbReference type="GO" id="GO:0019867">
    <property type="term" value="C:outer membrane"/>
    <property type="evidence" value="ECO:0007669"/>
    <property type="project" value="InterPro"/>
</dbReference>
<dbReference type="Pfam" id="PF03797">
    <property type="entry name" value="Autotransporter"/>
    <property type="match status" value="1"/>
</dbReference>
<organism evidence="2 3">
    <name type="scientific">Exilibacterium tricleocarpae</name>
    <dbReference type="NCBI Taxonomy" id="2591008"/>
    <lineage>
        <taxon>Bacteria</taxon>
        <taxon>Pseudomonadati</taxon>
        <taxon>Pseudomonadota</taxon>
        <taxon>Gammaproteobacteria</taxon>
        <taxon>Cellvibrionales</taxon>
        <taxon>Cellvibrionaceae</taxon>
        <taxon>Exilibacterium</taxon>
    </lineage>
</organism>
<protein>
    <submittedName>
        <fullName evidence="2">Autotransporter domain-containing protein</fullName>
    </submittedName>
</protein>
<dbReference type="Pfam" id="PF17963">
    <property type="entry name" value="Big_9"/>
    <property type="match status" value="1"/>
</dbReference>
<reference evidence="2 3" key="1">
    <citation type="submission" date="2019-06" db="EMBL/GenBank/DDBJ databases">
        <title>Whole genome sequence for Cellvibrionaceae sp. R142.</title>
        <authorList>
            <person name="Wang G."/>
        </authorList>
    </citation>
    <scope>NUCLEOTIDE SEQUENCE [LARGE SCALE GENOMIC DNA]</scope>
    <source>
        <strain evidence="2 3">R142</strain>
    </source>
</reference>
<dbReference type="SMART" id="SM00869">
    <property type="entry name" value="Autotransporter"/>
    <property type="match status" value="1"/>
</dbReference>
<dbReference type="SUPFAM" id="SSF103515">
    <property type="entry name" value="Autotransporter"/>
    <property type="match status" value="1"/>
</dbReference>
<dbReference type="PROSITE" id="PS51208">
    <property type="entry name" value="AUTOTRANSPORTER"/>
    <property type="match status" value="1"/>
</dbReference>
<dbReference type="OrthoDB" id="220114at2"/>
<dbReference type="EMBL" id="VHSG01000036">
    <property type="protein sequence ID" value="TQV67239.1"/>
    <property type="molecule type" value="Genomic_DNA"/>
</dbReference>
<dbReference type="RefSeq" id="WP_142929864.1">
    <property type="nucleotide sequence ID" value="NZ_ML660112.1"/>
</dbReference>
<dbReference type="InterPro" id="IPR036709">
    <property type="entry name" value="Autotransporte_beta_dom_sf"/>
</dbReference>
<dbReference type="Gene3D" id="2.40.128.130">
    <property type="entry name" value="Autotransporter beta-domain"/>
    <property type="match status" value="1"/>
</dbReference>
<evidence type="ECO:0000313" key="3">
    <source>
        <dbReference type="Proteomes" id="UP000319732"/>
    </source>
</evidence>
<dbReference type="InterPro" id="IPR005546">
    <property type="entry name" value="Autotransporte_beta"/>
</dbReference>
<sequence>MELPTFSVASFSSVFAPLSRPPLSHLPLLRRALSSRCKGVAGVLLCSLAVPVYAVAPQAVDDVRSIPIDSSITLNLIANDFDADGDIISIQSIGQPANGSAVLNADGSVLYTAAPGFSGVDTFVYVLQDDSDEGLTSQGTVRIAVSDGRFEGFAGNTNDRSLAQALSSVCNRLRELDDGQLGSSQRQLLNQCVNLEVLAVGSPEAIAGALNQIAPEETLSQMRVAVDSTHAHTNAVTQRVQQVKSAGLGASIPGLVVNGKDLSNDLALGGGASADRATDGSIWSRLGLFASVQVEDAERDKTRRENGYQADTNTLTVGSDYFLSESLLVGLSLGISDGELEYESSDGELDSEITTLIAFGAYFYQDFSFFLQAGYSQMDFDSMRLIRYGSGDLAVDERAVGSTTGIQRTLNTRAEWQWQKDELTLTPFVRMDYLESDIKAYSERGGGGLAMDLSQQATSQLTLAAGLQGAYVLNQSWGVLVPTASFTYLSETDSDRDPVAGRFAFDTDTSNRFMLNNDGGDTAFYQVSVGASAVFKHGWSGFLEYRETLGYEDLSVSQFQIGVRYEL</sequence>
<dbReference type="Gene3D" id="2.60.40.3440">
    <property type="match status" value="1"/>
</dbReference>
<dbReference type="AlphaFoldDB" id="A0A545SQJ8"/>
<comment type="caution">
    <text evidence="2">The sequence shown here is derived from an EMBL/GenBank/DDBJ whole genome shotgun (WGS) entry which is preliminary data.</text>
</comment>
<evidence type="ECO:0000313" key="2">
    <source>
        <dbReference type="EMBL" id="TQV67239.1"/>
    </source>
</evidence>
<gene>
    <name evidence="2" type="ORF">FKG94_25945</name>
</gene>
<dbReference type="InterPro" id="IPR006315">
    <property type="entry name" value="OM_autotransptr_brl_dom"/>
</dbReference>
<accession>A0A545SQJ8</accession>
<proteinExistence type="predicted"/>
<feature type="domain" description="Autotransporter" evidence="1">
    <location>
        <begin position="281"/>
        <end position="567"/>
    </location>
</feature>
<evidence type="ECO:0000259" key="1">
    <source>
        <dbReference type="PROSITE" id="PS51208"/>
    </source>
</evidence>
<name>A0A545SQJ8_9GAMM</name>
<dbReference type="NCBIfam" id="TIGR01414">
    <property type="entry name" value="autotrans_barl"/>
    <property type="match status" value="1"/>
</dbReference>
<keyword evidence="3" id="KW-1185">Reference proteome</keyword>
<dbReference type="Proteomes" id="UP000319732">
    <property type="component" value="Unassembled WGS sequence"/>
</dbReference>